<sequence length="247" mass="25580">MFGLILDRQHNRVVVALEIDLKLLEAREELLLGATHGWRRRRRRRGEQGKLELLELVAATSSQEVGASGRSSKLEALVAGAGIRARSVVGGEAPEADLAFLLPLDGRHGRRSEEGAARVHHRGVVHALGRLEEGVDVRQRVVVHAVVAVRHGLVVVGVAVAGGLVLRVAERRRVVAVAARRGGAGPGGRGGHGVGRLQGAAGGGGRGGGDALDGLGRHGGGGDVEGEVDGEVLRSAAEPRRQSSAAS</sequence>
<reference evidence="2" key="3">
    <citation type="journal article" date="2017" name="Nature">
        <title>Genome sequence of the progenitor of the wheat D genome Aegilops tauschii.</title>
        <authorList>
            <person name="Luo M.C."/>
            <person name="Gu Y.Q."/>
            <person name="Puiu D."/>
            <person name="Wang H."/>
            <person name="Twardziok S.O."/>
            <person name="Deal K.R."/>
            <person name="Huo N."/>
            <person name="Zhu T."/>
            <person name="Wang L."/>
            <person name="Wang Y."/>
            <person name="McGuire P.E."/>
            <person name="Liu S."/>
            <person name="Long H."/>
            <person name="Ramasamy R.K."/>
            <person name="Rodriguez J.C."/>
            <person name="Van S.L."/>
            <person name="Yuan L."/>
            <person name="Wang Z."/>
            <person name="Xia Z."/>
            <person name="Xiao L."/>
            <person name="Anderson O.D."/>
            <person name="Ouyang S."/>
            <person name="Liang Y."/>
            <person name="Zimin A.V."/>
            <person name="Pertea G."/>
            <person name="Qi P."/>
            <person name="Bennetzen J.L."/>
            <person name="Dai X."/>
            <person name="Dawson M.W."/>
            <person name="Muller H.G."/>
            <person name="Kugler K."/>
            <person name="Rivarola-Duarte L."/>
            <person name="Spannagl M."/>
            <person name="Mayer K.F.X."/>
            <person name="Lu F.H."/>
            <person name="Bevan M.W."/>
            <person name="Leroy P."/>
            <person name="Li P."/>
            <person name="You F.M."/>
            <person name="Sun Q."/>
            <person name="Liu Z."/>
            <person name="Lyons E."/>
            <person name="Wicker T."/>
            <person name="Salzberg S.L."/>
            <person name="Devos K.M."/>
            <person name="Dvorak J."/>
        </authorList>
    </citation>
    <scope>NUCLEOTIDE SEQUENCE [LARGE SCALE GENOMIC DNA]</scope>
    <source>
        <strain evidence="2">cv. AL8/78</strain>
    </source>
</reference>
<reference evidence="3" key="2">
    <citation type="journal article" date="2017" name="Nat. Plants">
        <title>The Aegilops tauschii genome reveals multiple impacts of transposons.</title>
        <authorList>
            <person name="Zhao G."/>
            <person name="Zou C."/>
            <person name="Li K."/>
            <person name="Wang K."/>
            <person name="Li T."/>
            <person name="Gao L."/>
            <person name="Zhang X."/>
            <person name="Wang H."/>
            <person name="Yang Z."/>
            <person name="Liu X."/>
            <person name="Jiang W."/>
            <person name="Mao L."/>
            <person name="Kong X."/>
            <person name="Jiao Y."/>
            <person name="Jia J."/>
        </authorList>
    </citation>
    <scope>NUCLEOTIDE SEQUENCE [LARGE SCALE GENOMIC DNA]</scope>
    <source>
        <strain evidence="3">cv. AL8/78</strain>
    </source>
</reference>
<dbReference type="EnsemblPlants" id="AET6Gv20814200.1">
    <property type="protein sequence ID" value="AET6Gv20814200.1"/>
    <property type="gene ID" value="AET6Gv20814200"/>
</dbReference>
<evidence type="ECO:0000313" key="2">
    <source>
        <dbReference type="EnsemblPlants" id="AET6Gv20814200.1"/>
    </source>
</evidence>
<dbReference type="Gramene" id="AET6Gv20814200.1">
    <property type="protein sequence ID" value="AET6Gv20814200.1"/>
    <property type="gene ID" value="AET6Gv20814200"/>
</dbReference>
<reference evidence="3" key="1">
    <citation type="journal article" date="2014" name="Science">
        <title>Ancient hybridizations among the ancestral genomes of bread wheat.</title>
        <authorList>
            <consortium name="International Wheat Genome Sequencing Consortium,"/>
            <person name="Marcussen T."/>
            <person name="Sandve S.R."/>
            <person name="Heier L."/>
            <person name="Spannagl M."/>
            <person name="Pfeifer M."/>
            <person name="Jakobsen K.S."/>
            <person name="Wulff B.B."/>
            <person name="Steuernagel B."/>
            <person name="Mayer K.F."/>
            <person name="Olsen O.A."/>
        </authorList>
    </citation>
    <scope>NUCLEOTIDE SEQUENCE [LARGE SCALE GENOMIC DNA]</scope>
    <source>
        <strain evidence="3">cv. AL8/78</strain>
    </source>
</reference>
<feature type="region of interest" description="Disordered" evidence="1">
    <location>
        <begin position="181"/>
        <end position="247"/>
    </location>
</feature>
<keyword evidence="3" id="KW-1185">Reference proteome</keyword>
<reference evidence="2" key="5">
    <citation type="journal article" date="2021" name="G3 (Bethesda)">
        <title>Aegilops tauschii genome assembly Aet v5.0 features greater sequence contiguity and improved annotation.</title>
        <authorList>
            <person name="Wang L."/>
            <person name="Zhu T."/>
            <person name="Rodriguez J.C."/>
            <person name="Deal K.R."/>
            <person name="Dubcovsky J."/>
            <person name="McGuire P.E."/>
            <person name="Lux T."/>
            <person name="Spannagl M."/>
            <person name="Mayer K.F.X."/>
            <person name="Baldrich P."/>
            <person name="Meyers B.C."/>
            <person name="Huo N."/>
            <person name="Gu Y.Q."/>
            <person name="Zhou H."/>
            <person name="Devos K.M."/>
            <person name="Bennetzen J.L."/>
            <person name="Unver T."/>
            <person name="Budak H."/>
            <person name="Gulick P.J."/>
            <person name="Galiba G."/>
            <person name="Kalapos B."/>
            <person name="Nelson D.R."/>
            <person name="Li P."/>
            <person name="You F.M."/>
            <person name="Luo M.C."/>
            <person name="Dvorak J."/>
        </authorList>
    </citation>
    <scope>NUCLEOTIDE SEQUENCE [LARGE SCALE GENOMIC DNA]</scope>
    <source>
        <strain evidence="2">cv. AL8/78</strain>
    </source>
</reference>
<name>A0A453PQV3_AEGTS</name>
<accession>A0A453PQV3</accession>
<evidence type="ECO:0000256" key="1">
    <source>
        <dbReference type="SAM" id="MobiDB-lite"/>
    </source>
</evidence>
<organism evidence="2 3">
    <name type="scientific">Aegilops tauschii subsp. strangulata</name>
    <name type="common">Goatgrass</name>
    <dbReference type="NCBI Taxonomy" id="200361"/>
    <lineage>
        <taxon>Eukaryota</taxon>
        <taxon>Viridiplantae</taxon>
        <taxon>Streptophyta</taxon>
        <taxon>Embryophyta</taxon>
        <taxon>Tracheophyta</taxon>
        <taxon>Spermatophyta</taxon>
        <taxon>Magnoliopsida</taxon>
        <taxon>Liliopsida</taxon>
        <taxon>Poales</taxon>
        <taxon>Poaceae</taxon>
        <taxon>BOP clade</taxon>
        <taxon>Pooideae</taxon>
        <taxon>Triticodae</taxon>
        <taxon>Triticeae</taxon>
        <taxon>Triticinae</taxon>
        <taxon>Aegilops</taxon>
    </lineage>
</organism>
<reference evidence="2" key="4">
    <citation type="submission" date="2019-03" db="UniProtKB">
        <authorList>
            <consortium name="EnsemblPlants"/>
        </authorList>
    </citation>
    <scope>IDENTIFICATION</scope>
</reference>
<proteinExistence type="predicted"/>
<feature type="compositionally biased region" description="Gly residues" evidence="1">
    <location>
        <begin position="182"/>
        <end position="223"/>
    </location>
</feature>
<evidence type="ECO:0000313" key="3">
    <source>
        <dbReference type="Proteomes" id="UP000015105"/>
    </source>
</evidence>
<dbReference type="Proteomes" id="UP000015105">
    <property type="component" value="Chromosome 6D"/>
</dbReference>
<dbReference type="AlphaFoldDB" id="A0A453PQV3"/>
<protein>
    <submittedName>
        <fullName evidence="2">Uncharacterized protein</fullName>
    </submittedName>
</protein>